<protein>
    <submittedName>
        <fullName evidence="2">Uncharacterized protein</fullName>
    </submittedName>
</protein>
<comment type="caution">
    <text evidence="2">The sequence shown here is derived from an EMBL/GenBank/DDBJ whole genome shotgun (WGS) entry which is preliminary data.</text>
</comment>
<name>A0A7W5TTE1_9MICC</name>
<accession>A0A7W5TTE1</accession>
<organism evidence="2 3">
    <name type="scientific">Garicola koreensis</name>
    <dbReference type="NCBI Taxonomy" id="1262554"/>
    <lineage>
        <taxon>Bacteria</taxon>
        <taxon>Bacillati</taxon>
        <taxon>Actinomycetota</taxon>
        <taxon>Actinomycetes</taxon>
        <taxon>Micrococcales</taxon>
        <taxon>Micrococcaceae</taxon>
        <taxon>Garicola</taxon>
    </lineage>
</organism>
<dbReference type="RefSeq" id="WP_183357760.1">
    <property type="nucleotide sequence ID" value="NZ_BAABKR010000001.1"/>
</dbReference>
<gene>
    <name evidence="2" type="ORF">FHX47_001036</name>
</gene>
<evidence type="ECO:0000256" key="1">
    <source>
        <dbReference type="SAM" id="Phobius"/>
    </source>
</evidence>
<keyword evidence="1" id="KW-1133">Transmembrane helix</keyword>
<keyword evidence="3" id="KW-1185">Reference proteome</keyword>
<sequence length="145" mass="14930">MTEDRDDESGQTSVLILGVLAVVLMLSAVILGATTVNLSARKLVAEADGAASAAAHTAQSSGIGPSGLPQAQSAQVTEAVEDHLQTSQAHSRHDNLTVSRAWASPTGQTVHVELAATAQLPVLSWVLPAEVEVTGASHARVTVHR</sequence>
<dbReference type="EMBL" id="JACIBT010000001">
    <property type="protein sequence ID" value="MBB3667443.1"/>
    <property type="molecule type" value="Genomic_DNA"/>
</dbReference>
<proteinExistence type="predicted"/>
<evidence type="ECO:0000313" key="2">
    <source>
        <dbReference type="EMBL" id="MBB3667443.1"/>
    </source>
</evidence>
<reference evidence="2 3" key="1">
    <citation type="submission" date="2020-08" db="EMBL/GenBank/DDBJ databases">
        <title>Sequencing the genomes of 1000 actinobacteria strains.</title>
        <authorList>
            <person name="Klenk H.-P."/>
        </authorList>
    </citation>
    <scope>NUCLEOTIDE SEQUENCE [LARGE SCALE GENOMIC DNA]</scope>
    <source>
        <strain evidence="2 3">DSM 28238</strain>
    </source>
</reference>
<dbReference type="Proteomes" id="UP000547528">
    <property type="component" value="Unassembled WGS sequence"/>
</dbReference>
<keyword evidence="1" id="KW-0812">Transmembrane</keyword>
<feature type="transmembrane region" description="Helical" evidence="1">
    <location>
        <begin position="12"/>
        <end position="33"/>
    </location>
</feature>
<evidence type="ECO:0000313" key="3">
    <source>
        <dbReference type="Proteomes" id="UP000547528"/>
    </source>
</evidence>
<dbReference type="AlphaFoldDB" id="A0A7W5TTE1"/>
<keyword evidence="1" id="KW-0472">Membrane</keyword>